<protein>
    <submittedName>
        <fullName evidence="2">Uncharacterized protein</fullName>
    </submittedName>
</protein>
<feature type="transmembrane region" description="Helical" evidence="1">
    <location>
        <begin position="158"/>
        <end position="175"/>
    </location>
</feature>
<name>A0A6C0FAK4_9ZZZZ</name>
<feature type="transmembrane region" description="Helical" evidence="1">
    <location>
        <begin position="132"/>
        <end position="151"/>
    </location>
</feature>
<dbReference type="EMBL" id="MN738836">
    <property type="protein sequence ID" value="QHT38887.1"/>
    <property type="molecule type" value="Genomic_DNA"/>
</dbReference>
<keyword evidence="1" id="KW-0472">Membrane</keyword>
<keyword evidence="1" id="KW-1133">Transmembrane helix</keyword>
<keyword evidence="1" id="KW-0812">Transmembrane</keyword>
<evidence type="ECO:0000313" key="2">
    <source>
        <dbReference type="EMBL" id="QHT38887.1"/>
    </source>
</evidence>
<dbReference type="AlphaFoldDB" id="A0A6C0FAK4"/>
<proteinExistence type="predicted"/>
<organism evidence="2">
    <name type="scientific">viral metagenome</name>
    <dbReference type="NCBI Taxonomy" id="1070528"/>
    <lineage>
        <taxon>unclassified sequences</taxon>
        <taxon>metagenomes</taxon>
        <taxon>organismal metagenomes</taxon>
    </lineage>
</organism>
<sequence>MTSTHETSLEAQYKSALKDYQEKRQDFYTEVLKNKKSFNKESPKYIAYMKSNEKLERLGQEIIGVQSSNTEHSSLYSVPDTQSDSHFQLMRHIHLLRHERDTSDDMLNRYGTISGNVIVAQQYAQSERMKQSIWLTICVLIVIFAAKSFLYPQSFVDVFNTTIFGLIIFLIVYVTENMGGYNMFAIWLLLMSSLGVYIFKHMADRQ</sequence>
<accession>A0A6C0FAK4</accession>
<reference evidence="2" key="1">
    <citation type="journal article" date="2020" name="Nature">
        <title>Giant virus diversity and host interactions through global metagenomics.</title>
        <authorList>
            <person name="Schulz F."/>
            <person name="Roux S."/>
            <person name="Paez-Espino D."/>
            <person name="Jungbluth S."/>
            <person name="Walsh D.A."/>
            <person name="Denef V.J."/>
            <person name="McMahon K.D."/>
            <person name="Konstantinidis K.T."/>
            <person name="Eloe-Fadrosh E.A."/>
            <person name="Kyrpides N.C."/>
            <person name="Woyke T."/>
        </authorList>
    </citation>
    <scope>NUCLEOTIDE SEQUENCE</scope>
    <source>
        <strain evidence="2">GVMAG-S-ERX556106-38</strain>
    </source>
</reference>
<feature type="transmembrane region" description="Helical" evidence="1">
    <location>
        <begin position="181"/>
        <end position="199"/>
    </location>
</feature>
<evidence type="ECO:0000256" key="1">
    <source>
        <dbReference type="SAM" id="Phobius"/>
    </source>
</evidence>